<gene>
    <name evidence="1" type="ORF">NC653_021110</name>
</gene>
<organism evidence="1 2">
    <name type="scientific">Populus alba x Populus x berolinensis</name>
    <dbReference type="NCBI Taxonomy" id="444605"/>
    <lineage>
        <taxon>Eukaryota</taxon>
        <taxon>Viridiplantae</taxon>
        <taxon>Streptophyta</taxon>
        <taxon>Embryophyta</taxon>
        <taxon>Tracheophyta</taxon>
        <taxon>Spermatophyta</taxon>
        <taxon>Magnoliopsida</taxon>
        <taxon>eudicotyledons</taxon>
        <taxon>Gunneridae</taxon>
        <taxon>Pentapetalae</taxon>
        <taxon>rosids</taxon>
        <taxon>fabids</taxon>
        <taxon>Malpighiales</taxon>
        <taxon>Salicaceae</taxon>
        <taxon>Saliceae</taxon>
        <taxon>Populus</taxon>
    </lineage>
</organism>
<reference evidence="1" key="1">
    <citation type="journal article" date="2023" name="Mol. Ecol. Resour.">
        <title>Chromosome-level genome assembly of a triploid poplar Populus alba 'Berolinensis'.</title>
        <authorList>
            <person name="Chen S."/>
            <person name="Yu Y."/>
            <person name="Wang X."/>
            <person name="Wang S."/>
            <person name="Zhang T."/>
            <person name="Zhou Y."/>
            <person name="He R."/>
            <person name="Meng N."/>
            <person name="Wang Y."/>
            <person name="Liu W."/>
            <person name="Liu Z."/>
            <person name="Liu J."/>
            <person name="Guo Q."/>
            <person name="Huang H."/>
            <person name="Sederoff R.R."/>
            <person name="Wang G."/>
            <person name="Qu G."/>
            <person name="Chen S."/>
        </authorList>
    </citation>
    <scope>NUCLEOTIDE SEQUENCE</scope>
    <source>
        <strain evidence="1">SC-2020</strain>
    </source>
</reference>
<name>A0AAD6MPK1_9ROSI</name>
<keyword evidence="2" id="KW-1185">Reference proteome</keyword>
<accession>A0AAD6MPK1</accession>
<evidence type="ECO:0000313" key="1">
    <source>
        <dbReference type="EMBL" id="KAJ6988082.1"/>
    </source>
</evidence>
<sequence length="104" mass="12155">MTNMIAICAINNVYFVSTENDKIGYPYMRLYMYIPSLCFSHTIPPSNYSMQFIYSRQVYNRIGKYSKPKSLSNNSHNILVNEQDIILHYQVIQICLPILDHQVA</sequence>
<proteinExistence type="predicted"/>
<dbReference type="Proteomes" id="UP001164929">
    <property type="component" value="Chromosome 8"/>
</dbReference>
<protein>
    <submittedName>
        <fullName evidence="1">Uncharacterized protein</fullName>
    </submittedName>
</protein>
<dbReference type="EMBL" id="JAQIZT010000008">
    <property type="protein sequence ID" value="KAJ6988082.1"/>
    <property type="molecule type" value="Genomic_DNA"/>
</dbReference>
<comment type="caution">
    <text evidence="1">The sequence shown here is derived from an EMBL/GenBank/DDBJ whole genome shotgun (WGS) entry which is preliminary data.</text>
</comment>
<dbReference type="AlphaFoldDB" id="A0AAD6MPK1"/>
<evidence type="ECO:0000313" key="2">
    <source>
        <dbReference type="Proteomes" id="UP001164929"/>
    </source>
</evidence>